<feature type="transmembrane region" description="Helical" evidence="7">
    <location>
        <begin position="212"/>
        <end position="232"/>
    </location>
</feature>
<evidence type="ECO:0000256" key="3">
    <source>
        <dbReference type="ARBA" id="ARBA00022692"/>
    </source>
</evidence>
<dbReference type="OrthoDB" id="529367at2759"/>
<feature type="binding site" evidence="6">
    <location>
        <position position="281"/>
    </location>
    <ligand>
        <name>Zn(2+)</name>
        <dbReference type="ChEBI" id="CHEBI:29105"/>
    </ligand>
</feature>
<dbReference type="STRING" id="215243.A0A0D2EKB0"/>
<dbReference type="Pfam" id="PF03006">
    <property type="entry name" value="HlyIII"/>
    <property type="match status" value="1"/>
</dbReference>
<dbReference type="PANTHER" id="PTHR20855:SF52">
    <property type="entry name" value="ADIPONECTIN RECEPTOR PROTEIN"/>
    <property type="match status" value="1"/>
</dbReference>
<gene>
    <name evidence="8" type="ORF">PV06_00938</name>
</gene>
<dbReference type="VEuPathDB" id="FungiDB:PV06_00938"/>
<dbReference type="AlphaFoldDB" id="A0A0D2EKB0"/>
<feature type="transmembrane region" description="Helical" evidence="7">
    <location>
        <begin position="182"/>
        <end position="200"/>
    </location>
</feature>
<evidence type="ECO:0000256" key="2">
    <source>
        <dbReference type="ARBA" id="ARBA00007018"/>
    </source>
</evidence>
<dbReference type="EMBL" id="KN847332">
    <property type="protein sequence ID" value="KIW48339.1"/>
    <property type="molecule type" value="Genomic_DNA"/>
</dbReference>
<feature type="transmembrane region" description="Helical" evidence="7">
    <location>
        <begin position="244"/>
        <end position="262"/>
    </location>
</feature>
<feature type="transmembrane region" description="Helical" evidence="7">
    <location>
        <begin position="115"/>
        <end position="137"/>
    </location>
</feature>
<feature type="binding site" evidence="6">
    <location>
        <position position="135"/>
    </location>
    <ligand>
        <name>Zn(2+)</name>
        <dbReference type="ChEBI" id="CHEBI:29105"/>
    </ligand>
</feature>
<comment type="similarity">
    <text evidence="2">Belongs to the ADIPOR family.</text>
</comment>
<keyword evidence="6" id="KW-0862">Zinc</keyword>
<organism evidence="8 9">
    <name type="scientific">Exophiala oligosperma</name>
    <dbReference type="NCBI Taxonomy" id="215243"/>
    <lineage>
        <taxon>Eukaryota</taxon>
        <taxon>Fungi</taxon>
        <taxon>Dikarya</taxon>
        <taxon>Ascomycota</taxon>
        <taxon>Pezizomycotina</taxon>
        <taxon>Eurotiomycetes</taxon>
        <taxon>Chaetothyriomycetidae</taxon>
        <taxon>Chaetothyriales</taxon>
        <taxon>Herpotrichiellaceae</taxon>
        <taxon>Exophiala</taxon>
    </lineage>
</organism>
<dbReference type="Proteomes" id="UP000053342">
    <property type="component" value="Unassembled WGS sequence"/>
</dbReference>
<dbReference type="PANTHER" id="PTHR20855">
    <property type="entry name" value="ADIPOR/PROGESTIN RECEPTOR-RELATED"/>
    <property type="match status" value="1"/>
</dbReference>
<reference evidence="8 9" key="1">
    <citation type="submission" date="2015-01" db="EMBL/GenBank/DDBJ databases">
        <title>The Genome Sequence of Exophiala oligosperma CBS72588.</title>
        <authorList>
            <consortium name="The Broad Institute Genomics Platform"/>
            <person name="Cuomo C."/>
            <person name="de Hoog S."/>
            <person name="Gorbushina A."/>
            <person name="Stielow B."/>
            <person name="Teixiera M."/>
            <person name="Abouelleil A."/>
            <person name="Chapman S.B."/>
            <person name="Priest M."/>
            <person name="Young S.K."/>
            <person name="Wortman J."/>
            <person name="Nusbaum C."/>
            <person name="Birren B."/>
        </authorList>
    </citation>
    <scope>NUCLEOTIDE SEQUENCE [LARGE SCALE GENOMIC DNA]</scope>
    <source>
        <strain evidence="8 9">CBS 72588</strain>
    </source>
</reference>
<dbReference type="GO" id="GO:0046872">
    <property type="term" value="F:metal ion binding"/>
    <property type="evidence" value="ECO:0007669"/>
    <property type="project" value="UniProtKB-KW"/>
</dbReference>
<feature type="transmembrane region" description="Helical" evidence="7">
    <location>
        <begin position="81"/>
        <end position="103"/>
    </location>
</feature>
<protein>
    <recommendedName>
        <fullName evidence="10">Hemolysin-III channel protein Izh2</fullName>
    </recommendedName>
</protein>
<evidence type="ECO:0000256" key="6">
    <source>
        <dbReference type="PIRSR" id="PIRSR604254-1"/>
    </source>
</evidence>
<feature type="transmembrane region" description="Helical" evidence="7">
    <location>
        <begin position="283"/>
        <end position="303"/>
    </location>
</feature>
<evidence type="ECO:0000256" key="5">
    <source>
        <dbReference type="ARBA" id="ARBA00023136"/>
    </source>
</evidence>
<keyword evidence="9" id="KW-1185">Reference proteome</keyword>
<dbReference type="GeneID" id="27353012"/>
<evidence type="ECO:0000313" key="9">
    <source>
        <dbReference type="Proteomes" id="UP000053342"/>
    </source>
</evidence>
<evidence type="ECO:0000256" key="4">
    <source>
        <dbReference type="ARBA" id="ARBA00022989"/>
    </source>
</evidence>
<dbReference type="InterPro" id="IPR004254">
    <property type="entry name" value="AdipoR/HlyIII-related"/>
</dbReference>
<keyword evidence="3 7" id="KW-0812">Transmembrane</keyword>
<keyword evidence="6" id="KW-0479">Metal-binding</keyword>
<evidence type="ECO:0000256" key="7">
    <source>
        <dbReference type="SAM" id="Phobius"/>
    </source>
</evidence>
<accession>A0A0D2EKB0</accession>
<name>A0A0D2EKB0_9EURO</name>
<evidence type="ECO:0000313" key="8">
    <source>
        <dbReference type="EMBL" id="KIW48339.1"/>
    </source>
</evidence>
<feature type="binding site" evidence="6">
    <location>
        <position position="285"/>
    </location>
    <ligand>
        <name>Zn(2+)</name>
        <dbReference type="ChEBI" id="CHEBI:29105"/>
    </ligand>
</feature>
<dbReference type="HOGENOM" id="CLU_023075_2_0_1"/>
<keyword evidence="4 7" id="KW-1133">Transmembrane helix</keyword>
<dbReference type="GO" id="GO:0006882">
    <property type="term" value="P:intracellular zinc ion homeostasis"/>
    <property type="evidence" value="ECO:0007669"/>
    <property type="project" value="TreeGrafter"/>
</dbReference>
<evidence type="ECO:0000256" key="1">
    <source>
        <dbReference type="ARBA" id="ARBA00004141"/>
    </source>
</evidence>
<dbReference type="GO" id="GO:0016020">
    <property type="term" value="C:membrane"/>
    <property type="evidence" value="ECO:0007669"/>
    <property type="project" value="UniProtKB-SubCell"/>
</dbReference>
<proteinExistence type="inferred from homology"/>
<keyword evidence="5 7" id="KW-0472">Membrane</keyword>
<dbReference type="RefSeq" id="XP_016268555.1">
    <property type="nucleotide sequence ID" value="XM_016401502.1"/>
</dbReference>
<dbReference type="GO" id="GO:0038023">
    <property type="term" value="F:signaling receptor activity"/>
    <property type="evidence" value="ECO:0007669"/>
    <property type="project" value="TreeGrafter"/>
</dbReference>
<comment type="subcellular location">
    <subcellularLocation>
        <location evidence="1">Membrane</location>
        <topology evidence="1">Multi-pass membrane protein</topology>
    </subcellularLocation>
</comment>
<evidence type="ECO:0008006" key="10">
    <source>
        <dbReference type="Google" id="ProtNLM"/>
    </source>
</evidence>
<feature type="transmembrane region" description="Helical" evidence="7">
    <location>
        <begin position="149"/>
        <end position="170"/>
    </location>
</feature>
<sequence length="315" mass="36194">MSFILAYRKPRAKLARAPSTSQEERPSPRSILAHRKLLAFEELPGWYQDNHFLRSGYRPVSESWLICAYSLGHLHNETINIYTHLVPGVAFILSQAIIYRWIYNLYPEASVLDHFVFGCNVAAAMITMTLSAAYHTLINHSMHMSSFMLRVDYVGILALILGSFFSGIYVGYRCEPRLCWTYWTMIITLSVVTSVLVLHPQLQGLKYRAHRSWAFILTALSGFAPIIHGLFLYGWNEMLVRSGMQYYLLEGLVYGVGAFFFLTRIPESIWPGSFDIWLSSHQLFHVLVVVASQVHLYGVWVAFDWNYHNIRACPV</sequence>